<keyword evidence="4" id="KW-0411">Iron-sulfur</keyword>
<dbReference type="SUPFAM" id="SSF102114">
    <property type="entry name" value="Radical SAM enzymes"/>
    <property type="match status" value="1"/>
</dbReference>
<evidence type="ECO:0000256" key="3">
    <source>
        <dbReference type="ARBA" id="ARBA00023004"/>
    </source>
</evidence>
<dbReference type="GO" id="GO:0003824">
    <property type="term" value="F:catalytic activity"/>
    <property type="evidence" value="ECO:0007669"/>
    <property type="project" value="InterPro"/>
</dbReference>
<protein>
    <submittedName>
        <fullName evidence="6">Radical SAM protein</fullName>
    </submittedName>
</protein>
<dbReference type="GO" id="GO:0051536">
    <property type="term" value="F:iron-sulfur cluster binding"/>
    <property type="evidence" value="ECO:0007669"/>
    <property type="project" value="UniProtKB-KW"/>
</dbReference>
<dbReference type="InterPro" id="IPR008792">
    <property type="entry name" value="PQQD"/>
</dbReference>
<dbReference type="InterPro" id="IPR013785">
    <property type="entry name" value="Aldolase_TIM"/>
</dbReference>
<dbReference type="AlphaFoldDB" id="A0A5S4VGQ4"/>
<dbReference type="Proteomes" id="UP000324327">
    <property type="component" value="Unassembled WGS sequence"/>
</dbReference>
<dbReference type="InterPro" id="IPR041881">
    <property type="entry name" value="PqqD_sf"/>
</dbReference>
<dbReference type="InterPro" id="IPR023885">
    <property type="entry name" value="4Fe4S-binding_SPASM_dom"/>
</dbReference>
<comment type="caution">
    <text evidence="6">The sequence shown here is derived from an EMBL/GenBank/DDBJ whole genome shotgun (WGS) entry which is preliminary data.</text>
</comment>
<evidence type="ECO:0000256" key="1">
    <source>
        <dbReference type="ARBA" id="ARBA00022691"/>
    </source>
</evidence>
<dbReference type="Gene3D" id="1.10.10.1150">
    <property type="entry name" value="Coenzyme PQQ synthesis protein D (PqqD)"/>
    <property type="match status" value="1"/>
</dbReference>
<dbReference type="Pfam" id="PF13186">
    <property type="entry name" value="SPASM"/>
    <property type="match status" value="1"/>
</dbReference>
<evidence type="ECO:0000259" key="5">
    <source>
        <dbReference type="PROSITE" id="PS51918"/>
    </source>
</evidence>
<accession>A0A5S4VGQ4</accession>
<dbReference type="Pfam" id="PF04055">
    <property type="entry name" value="Radical_SAM"/>
    <property type="match status" value="1"/>
</dbReference>
<reference evidence="6 7" key="1">
    <citation type="submission" date="2019-08" db="EMBL/GenBank/DDBJ databases">
        <authorList>
            <person name="Duncan S."/>
            <person name="Walker A."/>
        </authorList>
    </citation>
    <scope>NUCLEOTIDE SEQUENCE [LARGE SCALE GENOMIC DNA]</scope>
    <source>
        <strain evidence="6 7">T3WBe13</strain>
    </source>
</reference>
<keyword evidence="3" id="KW-0408">Iron</keyword>
<dbReference type="Gene3D" id="3.20.20.70">
    <property type="entry name" value="Aldolase class I"/>
    <property type="match status" value="1"/>
</dbReference>
<dbReference type="InterPro" id="IPR058240">
    <property type="entry name" value="rSAM_sf"/>
</dbReference>
<dbReference type="InterPro" id="IPR007197">
    <property type="entry name" value="rSAM"/>
</dbReference>
<dbReference type="SFLD" id="SFLDG01067">
    <property type="entry name" value="SPASM/twitch_domain_containing"/>
    <property type="match status" value="1"/>
</dbReference>
<proteinExistence type="predicted"/>
<feature type="domain" description="Radical SAM core" evidence="5">
    <location>
        <begin position="123"/>
        <end position="342"/>
    </location>
</feature>
<dbReference type="Pfam" id="PF05402">
    <property type="entry name" value="PqqD"/>
    <property type="match status" value="1"/>
</dbReference>
<organism evidence="6 7">
    <name type="scientific">Agathobacter rectalis</name>
    <dbReference type="NCBI Taxonomy" id="39491"/>
    <lineage>
        <taxon>Bacteria</taxon>
        <taxon>Bacillati</taxon>
        <taxon>Bacillota</taxon>
        <taxon>Clostridia</taxon>
        <taxon>Lachnospirales</taxon>
        <taxon>Lachnospiraceae</taxon>
        <taxon>Agathobacter</taxon>
    </lineage>
</organism>
<dbReference type="InterPro" id="IPR050377">
    <property type="entry name" value="Radical_SAM_PqqE_MftC-like"/>
</dbReference>
<dbReference type="PANTHER" id="PTHR11228">
    <property type="entry name" value="RADICAL SAM DOMAIN PROTEIN"/>
    <property type="match status" value="1"/>
</dbReference>
<dbReference type="CDD" id="cd01335">
    <property type="entry name" value="Radical_SAM"/>
    <property type="match status" value="1"/>
</dbReference>
<keyword evidence="1" id="KW-0949">S-adenosyl-L-methionine</keyword>
<sequence length="468" mass="53210">MEDVMKNVKPTIVGRIRKEAFGGIYYERDRLVIELLNDSAYEILSLCQQGKTQEEIEQYLLSEYEADPHLIKDDLQEYLSYLTASKFIQNGKDVKKDCINMKKIPTQDMYDRNYTLGLPPYVLSAPLKVLIELTHICNLKCVHCFADADFCKYNEKGYIEGELTTQQWYKVIDNILEAGVFEILLSGGEATMRKDLLDIAKYIQSKGASYCLLSNATLIDDKLAKGLKSTGCEKVESNMDGYDAKTYDCFRGVAGSFDATIRGIKACIENGIPVRCNVMETKMNIFGLKKIVDKAYEIGVREVCVVPLESGGRAKVNTQLAFQEDDVEELRAFYKDVVQWFDEKYGETDMVLCTPNMLNIGDEGRYAKVFDSSGIMPACGAGKIHCTVDPYGDVKLCPSDEHVLKEEKNNLLEKDMKQIWKDSSVLNWIRGAEFIKCQRCGERCEFSCPLARKERKEEFICSFKQVMH</sequence>
<dbReference type="PROSITE" id="PS51918">
    <property type="entry name" value="RADICAL_SAM"/>
    <property type="match status" value="1"/>
</dbReference>
<gene>
    <name evidence="6" type="ORF">FYL31_10665</name>
</gene>
<dbReference type="GO" id="GO:0006783">
    <property type="term" value="P:heme biosynthetic process"/>
    <property type="evidence" value="ECO:0007669"/>
    <property type="project" value="TreeGrafter"/>
</dbReference>
<evidence type="ECO:0000256" key="4">
    <source>
        <dbReference type="ARBA" id="ARBA00023014"/>
    </source>
</evidence>
<dbReference type="PANTHER" id="PTHR11228:SF7">
    <property type="entry name" value="PQQA PEPTIDE CYCLASE"/>
    <property type="match status" value="1"/>
</dbReference>
<evidence type="ECO:0000256" key="2">
    <source>
        <dbReference type="ARBA" id="ARBA00022723"/>
    </source>
</evidence>
<dbReference type="SFLD" id="SFLDG01386">
    <property type="entry name" value="main_SPASM_domain-containing"/>
    <property type="match status" value="1"/>
</dbReference>
<evidence type="ECO:0000313" key="6">
    <source>
        <dbReference type="EMBL" id="TYL58316.1"/>
    </source>
</evidence>
<dbReference type="RefSeq" id="WP_147585486.1">
    <property type="nucleotide sequence ID" value="NZ_VSTF01000012.1"/>
</dbReference>
<keyword evidence="2" id="KW-0479">Metal-binding</keyword>
<reference evidence="6 7" key="2">
    <citation type="submission" date="2019-09" db="EMBL/GenBank/DDBJ databases">
        <title>Strain-level analysis of Eubacterium rectale using genomes from metagenomes.</title>
        <authorList>
            <person name="Karcher N."/>
            <person name="Segata N."/>
        </authorList>
    </citation>
    <scope>NUCLEOTIDE SEQUENCE [LARGE SCALE GENOMIC DNA]</scope>
    <source>
        <strain evidence="6 7">T3WBe13</strain>
    </source>
</reference>
<dbReference type="EMBL" id="VSTF01000012">
    <property type="protein sequence ID" value="TYL58316.1"/>
    <property type="molecule type" value="Genomic_DNA"/>
</dbReference>
<evidence type="ECO:0000313" key="7">
    <source>
        <dbReference type="Proteomes" id="UP000324327"/>
    </source>
</evidence>
<dbReference type="GO" id="GO:0046872">
    <property type="term" value="F:metal ion binding"/>
    <property type="evidence" value="ECO:0007669"/>
    <property type="project" value="UniProtKB-KW"/>
</dbReference>
<name>A0A5S4VGQ4_9FIRM</name>
<dbReference type="SFLD" id="SFLDS00029">
    <property type="entry name" value="Radical_SAM"/>
    <property type="match status" value="1"/>
</dbReference>